<dbReference type="Gene3D" id="3.10.310.10">
    <property type="entry name" value="Diaminopimelate Epimerase, Chain A, domain 1"/>
    <property type="match status" value="2"/>
</dbReference>
<evidence type="ECO:0000313" key="2">
    <source>
        <dbReference type="Proteomes" id="UP001183246"/>
    </source>
</evidence>
<sequence>MNHTFFIADVFTERAFGGNQLAVLPDARGLSTDQMQDIAREFGFSETSFVLPPEDPAHTARVRIFTPRAELPFAGHPTVGTAAVLTARRGVAGPRLLFEEGVGVVAVDVSGSHARLTLTAPYETPGHAPDRAAVAAALSLSGTDILDCWFGGVGLRFCYVRLTGPEAVDRAVPRGTLGDAWADTLYVFAGEHRDGGRVYSRCLIPDHPEDPATGSASAGLVAALWHHEPHPDGTRTLRVEQGVAMGRPSDIEATATVENGRLASVSVGGHSVIVAEGTLSVPESA</sequence>
<name>A0ABU2MNJ2_9ACTN</name>
<gene>
    <name evidence="1" type="ORF">RM590_11260</name>
</gene>
<dbReference type="Proteomes" id="UP001183246">
    <property type="component" value="Unassembled WGS sequence"/>
</dbReference>
<evidence type="ECO:0000313" key="1">
    <source>
        <dbReference type="EMBL" id="MDT0343188.1"/>
    </source>
</evidence>
<reference evidence="2" key="1">
    <citation type="submission" date="2023-07" db="EMBL/GenBank/DDBJ databases">
        <title>30 novel species of actinomycetes from the DSMZ collection.</title>
        <authorList>
            <person name="Nouioui I."/>
        </authorList>
    </citation>
    <scope>NUCLEOTIDE SEQUENCE [LARGE SCALE GENOMIC DNA]</scope>
    <source>
        <strain evidence="2">DSM 44938</strain>
    </source>
</reference>
<dbReference type="InterPro" id="IPR003719">
    <property type="entry name" value="Phenazine_PhzF-like"/>
</dbReference>
<dbReference type="PIRSF" id="PIRSF016184">
    <property type="entry name" value="PhzC_PhzF"/>
    <property type="match status" value="1"/>
</dbReference>
<dbReference type="RefSeq" id="WP_311704325.1">
    <property type="nucleotide sequence ID" value="NZ_JAVREL010000005.1"/>
</dbReference>
<dbReference type="PANTHER" id="PTHR13774">
    <property type="entry name" value="PHENAZINE BIOSYNTHESIS PROTEIN"/>
    <property type="match status" value="1"/>
</dbReference>
<comment type="caution">
    <text evidence="1">The sequence shown here is derived from an EMBL/GenBank/DDBJ whole genome shotgun (WGS) entry which is preliminary data.</text>
</comment>
<dbReference type="Pfam" id="PF02567">
    <property type="entry name" value="PhzC-PhzF"/>
    <property type="match status" value="1"/>
</dbReference>
<dbReference type="NCBIfam" id="TIGR00654">
    <property type="entry name" value="PhzF_family"/>
    <property type="match status" value="1"/>
</dbReference>
<proteinExistence type="predicted"/>
<dbReference type="SUPFAM" id="SSF54506">
    <property type="entry name" value="Diaminopimelate epimerase-like"/>
    <property type="match status" value="1"/>
</dbReference>
<dbReference type="PANTHER" id="PTHR13774:SF32">
    <property type="entry name" value="ANTISENSE-ENHANCING SEQUENCE 1"/>
    <property type="match status" value="1"/>
</dbReference>
<keyword evidence="2" id="KW-1185">Reference proteome</keyword>
<dbReference type="EMBL" id="JAVREL010000005">
    <property type="protein sequence ID" value="MDT0343188.1"/>
    <property type="molecule type" value="Genomic_DNA"/>
</dbReference>
<organism evidence="1 2">
    <name type="scientific">Streptomyces litchfieldiae</name>
    <dbReference type="NCBI Taxonomy" id="3075543"/>
    <lineage>
        <taxon>Bacteria</taxon>
        <taxon>Bacillati</taxon>
        <taxon>Actinomycetota</taxon>
        <taxon>Actinomycetes</taxon>
        <taxon>Kitasatosporales</taxon>
        <taxon>Streptomycetaceae</taxon>
        <taxon>Streptomyces</taxon>
    </lineage>
</organism>
<protein>
    <submittedName>
        <fullName evidence="1">PhzF family phenazine biosynthesis protein</fullName>
    </submittedName>
</protein>
<accession>A0ABU2MNJ2</accession>